<protein>
    <submittedName>
        <fullName evidence="2">Uncharacterized protein</fullName>
    </submittedName>
</protein>
<evidence type="ECO:0000313" key="2">
    <source>
        <dbReference type="EMBL" id="CAD7447414.1"/>
    </source>
</evidence>
<dbReference type="AlphaFoldDB" id="A0A7R9F5Y5"/>
<gene>
    <name evidence="2" type="ORF">TBIB3V08_LOCUS9729</name>
</gene>
<organism evidence="2">
    <name type="scientific">Timema bartmani</name>
    <dbReference type="NCBI Taxonomy" id="61472"/>
    <lineage>
        <taxon>Eukaryota</taxon>
        <taxon>Metazoa</taxon>
        <taxon>Ecdysozoa</taxon>
        <taxon>Arthropoda</taxon>
        <taxon>Hexapoda</taxon>
        <taxon>Insecta</taxon>
        <taxon>Pterygota</taxon>
        <taxon>Neoptera</taxon>
        <taxon>Polyneoptera</taxon>
        <taxon>Phasmatodea</taxon>
        <taxon>Timematodea</taxon>
        <taxon>Timematoidea</taxon>
        <taxon>Timematidae</taxon>
        <taxon>Timema</taxon>
    </lineage>
</organism>
<name>A0A7R9F5Y5_9NEOP</name>
<feature type="region of interest" description="Disordered" evidence="1">
    <location>
        <begin position="110"/>
        <end position="134"/>
    </location>
</feature>
<sequence length="134" mass="15345">MANALVVVSSIAEDGEIEVRVSVGGVQEVSREMQLYLLGVLLGASLVIATCPEKAAKSNFEPTRFEQNPSNRFGSVARDRQTDKHTDMLIDRWTDRWTYIQIDMVTNRQTDRHDERQMDIHTDRHGDKQTNRQT</sequence>
<reference evidence="2" key="1">
    <citation type="submission" date="2020-11" db="EMBL/GenBank/DDBJ databases">
        <authorList>
            <person name="Tran Van P."/>
        </authorList>
    </citation>
    <scope>NUCLEOTIDE SEQUENCE</scope>
</reference>
<evidence type="ECO:0000256" key="1">
    <source>
        <dbReference type="SAM" id="MobiDB-lite"/>
    </source>
</evidence>
<dbReference type="EMBL" id="OD568865">
    <property type="protein sequence ID" value="CAD7447414.1"/>
    <property type="molecule type" value="Genomic_DNA"/>
</dbReference>
<proteinExistence type="predicted"/>
<accession>A0A7R9F5Y5</accession>
<feature type="region of interest" description="Disordered" evidence="1">
    <location>
        <begin position="60"/>
        <end position="80"/>
    </location>
</feature>